<reference evidence="1" key="1">
    <citation type="submission" date="2020-03" db="EMBL/GenBank/DDBJ databases">
        <title>Castanea mollissima Vanexum genome sequencing.</title>
        <authorList>
            <person name="Staton M."/>
        </authorList>
    </citation>
    <scope>NUCLEOTIDE SEQUENCE</scope>
    <source>
        <tissue evidence="1">Leaf</tissue>
    </source>
</reference>
<dbReference type="Proteomes" id="UP000737018">
    <property type="component" value="Unassembled WGS sequence"/>
</dbReference>
<name>A0A8J4VYH9_9ROSI</name>
<dbReference type="EMBL" id="JRKL02001062">
    <property type="protein sequence ID" value="KAF3966284.1"/>
    <property type="molecule type" value="Genomic_DNA"/>
</dbReference>
<sequence>MEILKNSQFPKICKSSRVPEKILDHDYKLQGKQGYSRDVKRESYTLHPLTNTPTTWTYMLERQKNQERNGELQLGVTEYYGMEME</sequence>
<organism evidence="1 2">
    <name type="scientific">Castanea mollissima</name>
    <name type="common">Chinese chestnut</name>
    <dbReference type="NCBI Taxonomy" id="60419"/>
    <lineage>
        <taxon>Eukaryota</taxon>
        <taxon>Viridiplantae</taxon>
        <taxon>Streptophyta</taxon>
        <taxon>Embryophyta</taxon>
        <taxon>Tracheophyta</taxon>
        <taxon>Spermatophyta</taxon>
        <taxon>Magnoliopsida</taxon>
        <taxon>eudicotyledons</taxon>
        <taxon>Gunneridae</taxon>
        <taxon>Pentapetalae</taxon>
        <taxon>rosids</taxon>
        <taxon>fabids</taxon>
        <taxon>Fagales</taxon>
        <taxon>Fagaceae</taxon>
        <taxon>Castanea</taxon>
    </lineage>
</organism>
<dbReference type="AlphaFoldDB" id="A0A8J4VYH9"/>
<comment type="caution">
    <text evidence="1">The sequence shown here is derived from an EMBL/GenBank/DDBJ whole genome shotgun (WGS) entry which is preliminary data.</text>
</comment>
<protein>
    <submittedName>
        <fullName evidence="1">Uncharacterized protein</fullName>
    </submittedName>
</protein>
<evidence type="ECO:0000313" key="1">
    <source>
        <dbReference type="EMBL" id="KAF3966284.1"/>
    </source>
</evidence>
<accession>A0A8J4VYH9</accession>
<proteinExistence type="predicted"/>
<evidence type="ECO:0000313" key="2">
    <source>
        <dbReference type="Proteomes" id="UP000737018"/>
    </source>
</evidence>
<keyword evidence="2" id="KW-1185">Reference proteome</keyword>
<gene>
    <name evidence="1" type="ORF">CMV_009601</name>
</gene>